<protein>
    <submittedName>
        <fullName evidence="2">Helix-turn-helix domain-containing protein</fullName>
    </submittedName>
</protein>
<proteinExistence type="predicted"/>
<reference evidence="2 3" key="1">
    <citation type="journal article" date="2019" name="Int. J. Syst. Evol. Microbiol.">
        <title>The Global Catalogue of Microorganisms (GCM) 10K type strain sequencing project: providing services to taxonomists for standard genome sequencing and annotation.</title>
        <authorList>
            <consortium name="The Broad Institute Genomics Platform"/>
            <consortium name="The Broad Institute Genome Sequencing Center for Infectious Disease"/>
            <person name="Wu L."/>
            <person name="Ma J."/>
        </authorList>
    </citation>
    <scope>NUCLEOTIDE SEQUENCE [LARGE SCALE GENOMIC DNA]</scope>
    <source>
        <strain evidence="2 3">JCM 4505</strain>
    </source>
</reference>
<dbReference type="PROSITE" id="PS50043">
    <property type="entry name" value="HTH_LUXR_2"/>
    <property type="match status" value="1"/>
</dbReference>
<comment type="caution">
    <text evidence="2">The sequence shown here is derived from an EMBL/GenBank/DDBJ whole genome shotgun (WGS) entry which is preliminary data.</text>
</comment>
<dbReference type="InterPro" id="IPR036390">
    <property type="entry name" value="WH_DNA-bd_sf"/>
</dbReference>
<dbReference type="InterPro" id="IPR051797">
    <property type="entry name" value="TrmB-like"/>
</dbReference>
<dbReference type="RefSeq" id="WP_344152983.1">
    <property type="nucleotide sequence ID" value="NZ_BAAABV010000006.1"/>
</dbReference>
<dbReference type="EMBL" id="BAAABV010000006">
    <property type="protein sequence ID" value="GAA0274474.1"/>
    <property type="molecule type" value="Genomic_DNA"/>
</dbReference>
<evidence type="ECO:0000259" key="1">
    <source>
        <dbReference type="PROSITE" id="PS50043"/>
    </source>
</evidence>
<dbReference type="Pfam" id="PF01978">
    <property type="entry name" value="TrmB"/>
    <property type="match status" value="1"/>
</dbReference>
<dbReference type="InterPro" id="IPR000792">
    <property type="entry name" value="Tscrpt_reg_LuxR_C"/>
</dbReference>
<name>A0ABN0V4B2_9ACTN</name>
<dbReference type="InterPro" id="IPR036388">
    <property type="entry name" value="WH-like_DNA-bd_sf"/>
</dbReference>
<keyword evidence="3" id="KW-1185">Reference proteome</keyword>
<dbReference type="Proteomes" id="UP001501867">
    <property type="component" value="Unassembled WGS sequence"/>
</dbReference>
<organism evidence="2 3">
    <name type="scientific">Streptomyces polychromogenes</name>
    <dbReference type="NCBI Taxonomy" id="67342"/>
    <lineage>
        <taxon>Bacteria</taxon>
        <taxon>Bacillati</taxon>
        <taxon>Actinomycetota</taxon>
        <taxon>Actinomycetes</taxon>
        <taxon>Kitasatosporales</taxon>
        <taxon>Streptomycetaceae</taxon>
        <taxon>Streptomyces</taxon>
    </lineage>
</organism>
<accession>A0ABN0V4B2</accession>
<sequence length="334" mass="36176">MNDTSGLEILGLDRTQEAVYRSLLAGSAEGVEDLASRLGISTGDVGACLEHLLDMGLLQPSRDRSGTLRAVSPEIGFDIILHRHEAELLHRQRQISLGREIAARTVAALAREPGPADTEVGERLIGLDAIQRRLETLTRGLRGECLAIEPGGAQSQASLDAARPLDESALDRGVRFLTIYQDTARNDPATLAHARWINDRGGQVRTSPATPPRLIVFDRRTAIVPIDPSHTRKGALCTTAPGIVAALVALFEQTWENALPLDTDPRVDRDAEGLASAERSLLRLLAAGMTDEAASKRLGLSLRTVRRQMAALMERLDATSRFEAGLKAGRRGWL</sequence>
<dbReference type="Pfam" id="PF00196">
    <property type="entry name" value="GerE"/>
    <property type="match status" value="1"/>
</dbReference>
<dbReference type="PANTHER" id="PTHR34293:SF1">
    <property type="entry name" value="HTH-TYPE TRANSCRIPTIONAL REGULATOR TRMBL2"/>
    <property type="match status" value="1"/>
</dbReference>
<feature type="domain" description="HTH luxR-type" evidence="1">
    <location>
        <begin position="267"/>
        <end position="332"/>
    </location>
</feature>
<dbReference type="InterPro" id="IPR016032">
    <property type="entry name" value="Sig_transdc_resp-reg_C-effctor"/>
</dbReference>
<dbReference type="InterPro" id="IPR002831">
    <property type="entry name" value="Tscrpt_reg_TrmB_N"/>
</dbReference>
<evidence type="ECO:0000313" key="3">
    <source>
        <dbReference type="Proteomes" id="UP001501867"/>
    </source>
</evidence>
<dbReference type="SUPFAM" id="SSF46785">
    <property type="entry name" value="Winged helix' DNA-binding domain"/>
    <property type="match status" value="1"/>
</dbReference>
<dbReference type="CDD" id="cd06170">
    <property type="entry name" value="LuxR_C_like"/>
    <property type="match status" value="1"/>
</dbReference>
<gene>
    <name evidence="2" type="ORF">GCM10010302_10140</name>
</gene>
<dbReference type="SMART" id="SM00421">
    <property type="entry name" value="HTH_LUXR"/>
    <property type="match status" value="1"/>
</dbReference>
<evidence type="ECO:0000313" key="2">
    <source>
        <dbReference type="EMBL" id="GAA0274474.1"/>
    </source>
</evidence>
<dbReference type="SUPFAM" id="SSF46894">
    <property type="entry name" value="C-terminal effector domain of the bipartite response regulators"/>
    <property type="match status" value="1"/>
</dbReference>
<dbReference type="Gene3D" id="1.10.10.10">
    <property type="entry name" value="Winged helix-like DNA-binding domain superfamily/Winged helix DNA-binding domain"/>
    <property type="match status" value="2"/>
</dbReference>
<dbReference type="PANTHER" id="PTHR34293">
    <property type="entry name" value="HTH-TYPE TRANSCRIPTIONAL REGULATOR TRMBL2"/>
    <property type="match status" value="1"/>
</dbReference>